<accession>A0A2P5BQZ3</accession>
<comment type="caution">
    <text evidence="1">The sequence shown here is derived from an EMBL/GenBank/DDBJ whole genome shotgun (WGS) entry which is preliminary data.</text>
</comment>
<dbReference type="AlphaFoldDB" id="A0A2P5BQZ3"/>
<protein>
    <submittedName>
        <fullName evidence="1">Uncharacterized protein</fullName>
    </submittedName>
</protein>
<proteinExistence type="predicted"/>
<reference evidence="2" key="1">
    <citation type="submission" date="2016-06" db="EMBL/GenBank/DDBJ databases">
        <title>Parallel loss of symbiosis genes in relatives of nitrogen-fixing non-legume Parasponia.</title>
        <authorList>
            <person name="Van Velzen R."/>
            <person name="Holmer R."/>
            <person name="Bu F."/>
            <person name="Rutten L."/>
            <person name="Van Zeijl A."/>
            <person name="Liu W."/>
            <person name="Santuari L."/>
            <person name="Cao Q."/>
            <person name="Sharma T."/>
            <person name="Shen D."/>
            <person name="Roswanjaya Y."/>
            <person name="Wardhani T."/>
            <person name="Kalhor M.S."/>
            <person name="Jansen J."/>
            <person name="Van den Hoogen J."/>
            <person name="Gungor B."/>
            <person name="Hartog M."/>
            <person name="Hontelez J."/>
            <person name="Verver J."/>
            <person name="Yang W.-C."/>
            <person name="Schijlen E."/>
            <person name="Repin R."/>
            <person name="Schilthuizen M."/>
            <person name="Schranz E."/>
            <person name="Heidstra R."/>
            <person name="Miyata K."/>
            <person name="Fedorova E."/>
            <person name="Kohlen W."/>
            <person name="Bisseling T."/>
            <person name="Smit S."/>
            <person name="Geurts R."/>
        </authorList>
    </citation>
    <scope>NUCLEOTIDE SEQUENCE [LARGE SCALE GENOMIC DNA]</scope>
    <source>
        <strain evidence="2">cv. WU1-14</strain>
    </source>
</reference>
<gene>
    <name evidence="1" type="ORF">PanWU01x14_217840</name>
</gene>
<feature type="non-terminal residue" evidence="1">
    <location>
        <position position="52"/>
    </location>
</feature>
<name>A0A2P5BQZ3_PARAD</name>
<organism evidence="1 2">
    <name type="scientific">Parasponia andersonii</name>
    <name type="common">Sponia andersonii</name>
    <dbReference type="NCBI Taxonomy" id="3476"/>
    <lineage>
        <taxon>Eukaryota</taxon>
        <taxon>Viridiplantae</taxon>
        <taxon>Streptophyta</taxon>
        <taxon>Embryophyta</taxon>
        <taxon>Tracheophyta</taxon>
        <taxon>Spermatophyta</taxon>
        <taxon>Magnoliopsida</taxon>
        <taxon>eudicotyledons</taxon>
        <taxon>Gunneridae</taxon>
        <taxon>Pentapetalae</taxon>
        <taxon>rosids</taxon>
        <taxon>fabids</taxon>
        <taxon>Rosales</taxon>
        <taxon>Cannabaceae</taxon>
        <taxon>Parasponia</taxon>
    </lineage>
</organism>
<evidence type="ECO:0000313" key="2">
    <source>
        <dbReference type="Proteomes" id="UP000237105"/>
    </source>
</evidence>
<evidence type="ECO:0000313" key="1">
    <source>
        <dbReference type="EMBL" id="PON51223.1"/>
    </source>
</evidence>
<keyword evidence="2" id="KW-1185">Reference proteome</keyword>
<dbReference type="EMBL" id="JXTB01000236">
    <property type="protein sequence ID" value="PON51223.1"/>
    <property type="molecule type" value="Genomic_DNA"/>
</dbReference>
<dbReference type="Proteomes" id="UP000237105">
    <property type="component" value="Unassembled WGS sequence"/>
</dbReference>
<sequence>MTHLENYSVQQHVTRYATAPAGRHSYVSRQKRVYSCAFTSSTTERCSCTLGT</sequence>